<keyword evidence="13" id="KW-0239">DNA-directed DNA polymerase</keyword>
<dbReference type="CDD" id="cd07906">
    <property type="entry name" value="Adenylation_DNA_ligase_LigD_LigC"/>
    <property type="match status" value="1"/>
</dbReference>
<protein>
    <recommendedName>
        <fullName evidence="2">DNA ligase (ATP)</fullName>
        <ecNumber evidence="2">6.5.1.1</ecNumber>
    </recommendedName>
    <alternativeName>
        <fullName evidence="19">NHEJ DNA polymerase</fullName>
    </alternativeName>
</protein>
<evidence type="ECO:0000256" key="7">
    <source>
        <dbReference type="ARBA" id="ARBA00022723"/>
    </source>
</evidence>
<evidence type="ECO:0000256" key="9">
    <source>
        <dbReference type="ARBA" id="ARBA00022763"/>
    </source>
</evidence>
<dbReference type="Proteomes" id="UP000831782">
    <property type="component" value="Chromosome"/>
</dbReference>
<evidence type="ECO:0000256" key="5">
    <source>
        <dbReference type="ARBA" id="ARBA00022695"/>
    </source>
</evidence>
<dbReference type="Pfam" id="PF01068">
    <property type="entry name" value="DNA_ligase_A_M"/>
    <property type="match status" value="1"/>
</dbReference>
<comment type="catalytic activity">
    <reaction evidence="20">
        <text>ATP + (deoxyribonucleotide)n-3'-hydroxyl + 5'-phospho-(deoxyribonucleotide)m = (deoxyribonucleotide)n+m + AMP + diphosphate.</text>
        <dbReference type="EC" id="6.5.1.1"/>
    </reaction>
</comment>
<accession>A0ABY4ESQ6</accession>
<evidence type="ECO:0000256" key="19">
    <source>
        <dbReference type="ARBA" id="ARBA00029943"/>
    </source>
</evidence>
<dbReference type="Gene3D" id="3.30.470.30">
    <property type="entry name" value="DNA ligase/mRNA capping enzyme"/>
    <property type="match status" value="1"/>
</dbReference>
<comment type="similarity">
    <text evidence="21">In the C-terminal section; belongs to the ATP-dependent DNA ligase family.</text>
</comment>
<keyword evidence="5" id="KW-0548">Nucleotidyltransferase</keyword>
<evidence type="ECO:0000256" key="6">
    <source>
        <dbReference type="ARBA" id="ARBA00022722"/>
    </source>
</evidence>
<dbReference type="InterPro" id="IPR014143">
    <property type="entry name" value="NHEJ_ligase_prk"/>
</dbReference>
<keyword evidence="14" id="KW-0238">DNA-binding</keyword>
<organism evidence="24 25">
    <name type="scientific">Gracilibacillus caseinilyticus</name>
    <dbReference type="NCBI Taxonomy" id="2932256"/>
    <lineage>
        <taxon>Bacteria</taxon>
        <taxon>Bacillati</taxon>
        <taxon>Bacillota</taxon>
        <taxon>Bacilli</taxon>
        <taxon>Bacillales</taxon>
        <taxon>Bacillaceae</taxon>
        <taxon>Gracilibacillus</taxon>
    </lineage>
</organism>
<evidence type="ECO:0000256" key="12">
    <source>
        <dbReference type="ARBA" id="ARBA00022840"/>
    </source>
</evidence>
<keyword evidence="11" id="KW-0269">Exonuclease</keyword>
<dbReference type="InterPro" id="IPR016059">
    <property type="entry name" value="DNA_ligase_ATP-dep_CS"/>
</dbReference>
<evidence type="ECO:0000259" key="23">
    <source>
        <dbReference type="PROSITE" id="PS50160"/>
    </source>
</evidence>
<dbReference type="EC" id="6.5.1.1" evidence="2"/>
<evidence type="ECO:0000256" key="3">
    <source>
        <dbReference type="ARBA" id="ARBA00022598"/>
    </source>
</evidence>
<evidence type="ECO:0000256" key="20">
    <source>
        <dbReference type="ARBA" id="ARBA00034003"/>
    </source>
</evidence>
<dbReference type="InterPro" id="IPR014145">
    <property type="entry name" value="LigD_pol_dom"/>
</dbReference>
<dbReference type="NCBIfam" id="TIGR02778">
    <property type="entry name" value="ligD_pol"/>
    <property type="match status" value="1"/>
</dbReference>
<dbReference type="Gene3D" id="2.40.50.140">
    <property type="entry name" value="Nucleic acid-binding proteins"/>
    <property type="match status" value="1"/>
</dbReference>
<keyword evidence="16" id="KW-0234">DNA repair</keyword>
<evidence type="ECO:0000313" key="25">
    <source>
        <dbReference type="Proteomes" id="UP000831782"/>
    </source>
</evidence>
<evidence type="ECO:0000256" key="2">
    <source>
        <dbReference type="ARBA" id="ARBA00012727"/>
    </source>
</evidence>
<keyword evidence="6" id="KW-0540">Nuclease</keyword>
<dbReference type="InterPro" id="IPR014146">
    <property type="entry name" value="LigD_ligase_dom"/>
</dbReference>
<dbReference type="Pfam" id="PF21686">
    <property type="entry name" value="LigD_Prim-Pol"/>
    <property type="match status" value="1"/>
</dbReference>
<keyword evidence="25" id="KW-1185">Reference proteome</keyword>
<keyword evidence="12" id="KW-0067">ATP-binding</keyword>
<keyword evidence="15" id="KW-0233">DNA recombination</keyword>
<evidence type="ECO:0000256" key="1">
    <source>
        <dbReference type="ARBA" id="ARBA00001936"/>
    </source>
</evidence>
<evidence type="ECO:0000256" key="15">
    <source>
        <dbReference type="ARBA" id="ARBA00023172"/>
    </source>
</evidence>
<dbReference type="PROSITE" id="PS00697">
    <property type="entry name" value="DNA_LIGASE_A1"/>
    <property type="match status" value="1"/>
</dbReference>
<comment type="cofactor">
    <cofactor evidence="1">
        <name>Mn(2+)</name>
        <dbReference type="ChEBI" id="CHEBI:29035"/>
    </cofactor>
</comment>
<dbReference type="PANTHER" id="PTHR42705:SF2">
    <property type="entry name" value="BIFUNCTIONAL NON-HOMOLOGOUS END JOINING PROTEIN LIGD"/>
    <property type="match status" value="1"/>
</dbReference>
<dbReference type="PROSITE" id="PS50160">
    <property type="entry name" value="DNA_LIGASE_A3"/>
    <property type="match status" value="1"/>
</dbReference>
<evidence type="ECO:0000256" key="4">
    <source>
        <dbReference type="ARBA" id="ARBA00022679"/>
    </source>
</evidence>
<evidence type="ECO:0000256" key="14">
    <source>
        <dbReference type="ARBA" id="ARBA00023125"/>
    </source>
</evidence>
<evidence type="ECO:0000256" key="11">
    <source>
        <dbReference type="ARBA" id="ARBA00022839"/>
    </source>
</evidence>
<keyword evidence="9" id="KW-0227">DNA damage</keyword>
<dbReference type="GO" id="GO:0003910">
    <property type="term" value="F:DNA ligase (ATP) activity"/>
    <property type="evidence" value="ECO:0007669"/>
    <property type="project" value="UniProtKB-EC"/>
</dbReference>
<dbReference type="NCBIfam" id="TIGR02779">
    <property type="entry name" value="NHEJ_ligase_lig"/>
    <property type="match status" value="1"/>
</dbReference>
<evidence type="ECO:0000256" key="21">
    <source>
        <dbReference type="ARBA" id="ARBA00049981"/>
    </source>
</evidence>
<dbReference type="PANTHER" id="PTHR42705">
    <property type="entry name" value="BIFUNCTIONAL NON-HOMOLOGOUS END JOINING PROTEIN LIGD"/>
    <property type="match status" value="1"/>
</dbReference>
<evidence type="ECO:0000256" key="18">
    <source>
        <dbReference type="ARBA" id="ARBA00023268"/>
    </source>
</evidence>
<keyword evidence="3 24" id="KW-0436">Ligase</keyword>
<sequence>MWKPMLPTLTSQVPTGHQWLYQIKYDGFRCGLYWDKKEITIISRNGHDLTASFPEITLWCKEHRDFYERYFPLQLDGEIVLLLTPYRCDFSQIQRRSKTKRNKKEQHNVTFIVFDLLTCEATNLRNKPFTVRDRTLHHLFEENIETIQKAPTFEQLEDVEKLVALHQAEGFVAKKKNAPYKEGKRSESWLKIKNYRTVQGVVTKWNSNNDYFTVSYYMDNKLQTLGKCKNGLKKEEKDTLQTFIKQNGKKVNGTTWNVSPSICLDIQCLDASKEELREPHFSAFRFDIEPEHCNTEAIKFGLAQIPERVSVSKLDKLLFPEYSKLDFLCYLRTMAPYMLPWINDRKLTIIRYPDGVSEPSFYQKHLPDYAPSFLRPKHSVGGDAAIYCQNFESLLWFGNHGGLEFHIPFNKQQHHQPDQIVFDLDPPSLKEFYLAVRAALLIKEMMEHQKLKPYIKTSGKTGLQIHIPVNNWTYQQTRELMEATSNVLIQAYPDQFTSERLIKNRGNRLYIDYVQHAERKTIIAPYSTRATNQATVATPLFWEEVTETLDPTIFTIRSVLQRIREKGCPFFDFYRHLE</sequence>
<keyword evidence="7" id="KW-0479">Metal-binding</keyword>
<keyword evidence="18" id="KW-0511">Multifunctional enzyme</keyword>
<dbReference type="EMBL" id="CP095072">
    <property type="protein sequence ID" value="UOQ47385.1"/>
    <property type="molecule type" value="Genomic_DNA"/>
</dbReference>
<evidence type="ECO:0000256" key="17">
    <source>
        <dbReference type="ARBA" id="ARBA00023211"/>
    </source>
</evidence>
<feature type="domain" description="ATP-dependent DNA ligase family profile" evidence="23">
    <location>
        <begin position="102"/>
        <end position="231"/>
    </location>
</feature>
<keyword evidence="17" id="KW-0464">Manganese</keyword>
<dbReference type="InterPro" id="IPR052171">
    <property type="entry name" value="NHEJ_LigD"/>
</dbReference>
<dbReference type="NCBIfam" id="TIGR02776">
    <property type="entry name" value="NHEJ_ligase_prk"/>
    <property type="match status" value="1"/>
</dbReference>
<dbReference type="Gene3D" id="3.90.920.10">
    <property type="entry name" value="DNA primase, PRIM domain"/>
    <property type="match status" value="1"/>
</dbReference>
<dbReference type="SUPFAM" id="SSF56091">
    <property type="entry name" value="DNA ligase/mRNA capping enzyme, catalytic domain"/>
    <property type="match status" value="1"/>
</dbReference>
<evidence type="ECO:0000256" key="22">
    <source>
        <dbReference type="ARBA" id="ARBA00049990"/>
    </source>
</evidence>
<keyword evidence="4" id="KW-0808">Transferase</keyword>
<proteinExistence type="inferred from homology"/>
<dbReference type="InterPro" id="IPR012340">
    <property type="entry name" value="NA-bd_OB-fold"/>
</dbReference>
<comment type="similarity">
    <text evidence="22">In the N-terminal section; belongs to the LigD polymerase family.</text>
</comment>
<gene>
    <name evidence="24" type="primary">ligD</name>
    <name evidence="24" type="ORF">MUN88_15090</name>
</gene>
<keyword evidence="10" id="KW-0378">Hydrolase</keyword>
<evidence type="ECO:0000256" key="13">
    <source>
        <dbReference type="ARBA" id="ARBA00022932"/>
    </source>
</evidence>
<keyword evidence="8" id="KW-0547">Nucleotide-binding</keyword>
<dbReference type="RefSeq" id="WP_244716464.1">
    <property type="nucleotide sequence ID" value="NZ_CP095072.1"/>
</dbReference>
<reference evidence="24 25" key="1">
    <citation type="submission" date="2022-04" db="EMBL/GenBank/DDBJ databases">
        <title>Gracilibacillus sp. isolated from saltern.</title>
        <authorList>
            <person name="Won M."/>
            <person name="Lee C.-M."/>
            <person name="Woen H.-Y."/>
            <person name="Kwon S.-W."/>
        </authorList>
    </citation>
    <scope>NUCLEOTIDE SEQUENCE [LARGE SCALE GENOMIC DNA]</scope>
    <source>
        <strain evidence="24 25">SSWR10-1</strain>
    </source>
</reference>
<evidence type="ECO:0000313" key="24">
    <source>
        <dbReference type="EMBL" id="UOQ47385.1"/>
    </source>
</evidence>
<evidence type="ECO:0000256" key="16">
    <source>
        <dbReference type="ARBA" id="ARBA00023204"/>
    </source>
</evidence>
<evidence type="ECO:0000256" key="8">
    <source>
        <dbReference type="ARBA" id="ARBA00022741"/>
    </source>
</evidence>
<dbReference type="InterPro" id="IPR012310">
    <property type="entry name" value="DNA_ligase_ATP-dep_cent"/>
</dbReference>
<name>A0ABY4ESQ6_9BACI</name>
<evidence type="ECO:0000256" key="10">
    <source>
        <dbReference type="ARBA" id="ARBA00022801"/>
    </source>
</evidence>